<sequence>MLYSGSAVASSSMDGKGFPESFQRTVPDDHDACDSMSDISQSSPTRSDEDAFYFPQHTASERGLSPIAPPPRRVSRSSVMRLENILNDVSINPKSPPGSRSRSLGRSPVQQHFDLSEPSSPVSPIARSLSPDESPVKKKKVKMHRCPECHKEFPRPSGLKTHMNIHTKEKPYACTYPGCSRTFSVVSNAKRHMRTHGMGVSAEEGDQSMIPYVVGFEAPVVAELPDMESRTGRNQPVKLRWMSLGSETKAPEVSSSSQGGRIGNGAARLRSTRSPLFTVG</sequence>
<gene>
    <name evidence="8" type="ORF">GALMADRAFT_253606</name>
</gene>
<dbReference type="InterPro" id="IPR013087">
    <property type="entry name" value="Znf_C2H2_type"/>
</dbReference>
<evidence type="ECO:0000256" key="2">
    <source>
        <dbReference type="ARBA" id="ARBA00022737"/>
    </source>
</evidence>
<dbReference type="OrthoDB" id="6077919at2759"/>
<proteinExistence type="predicted"/>
<evidence type="ECO:0000256" key="3">
    <source>
        <dbReference type="ARBA" id="ARBA00022771"/>
    </source>
</evidence>
<feature type="domain" description="C2H2-type" evidence="7">
    <location>
        <begin position="144"/>
        <end position="171"/>
    </location>
</feature>
<evidence type="ECO:0000313" key="8">
    <source>
        <dbReference type="EMBL" id="KDR71834.1"/>
    </source>
</evidence>
<feature type="domain" description="C2H2-type" evidence="7">
    <location>
        <begin position="172"/>
        <end position="196"/>
    </location>
</feature>
<dbReference type="GO" id="GO:0000978">
    <property type="term" value="F:RNA polymerase II cis-regulatory region sequence-specific DNA binding"/>
    <property type="evidence" value="ECO:0007669"/>
    <property type="project" value="UniProtKB-ARBA"/>
</dbReference>
<dbReference type="Gene3D" id="3.30.160.60">
    <property type="entry name" value="Classic Zinc Finger"/>
    <property type="match status" value="2"/>
</dbReference>
<dbReference type="InterPro" id="IPR036236">
    <property type="entry name" value="Znf_C2H2_sf"/>
</dbReference>
<dbReference type="GO" id="GO:0000981">
    <property type="term" value="F:DNA-binding transcription factor activity, RNA polymerase II-specific"/>
    <property type="evidence" value="ECO:0007669"/>
    <property type="project" value="TreeGrafter"/>
</dbReference>
<dbReference type="FunFam" id="3.30.160.60:FF:000125">
    <property type="entry name" value="Putative zinc finger protein 143"/>
    <property type="match status" value="1"/>
</dbReference>
<dbReference type="HOGENOM" id="CLU_994160_0_0_1"/>
<evidence type="ECO:0000259" key="7">
    <source>
        <dbReference type="PROSITE" id="PS50157"/>
    </source>
</evidence>
<dbReference type="AlphaFoldDB" id="A0A067SVV7"/>
<dbReference type="SUPFAM" id="SSF57667">
    <property type="entry name" value="beta-beta-alpha zinc fingers"/>
    <property type="match status" value="1"/>
</dbReference>
<keyword evidence="1" id="KW-0479">Metal-binding</keyword>
<reference evidence="9" key="1">
    <citation type="journal article" date="2014" name="Proc. Natl. Acad. Sci. U.S.A.">
        <title>Extensive sampling of basidiomycete genomes demonstrates inadequacy of the white-rot/brown-rot paradigm for wood decay fungi.</title>
        <authorList>
            <person name="Riley R."/>
            <person name="Salamov A.A."/>
            <person name="Brown D.W."/>
            <person name="Nagy L.G."/>
            <person name="Floudas D."/>
            <person name="Held B.W."/>
            <person name="Levasseur A."/>
            <person name="Lombard V."/>
            <person name="Morin E."/>
            <person name="Otillar R."/>
            <person name="Lindquist E.A."/>
            <person name="Sun H."/>
            <person name="LaButti K.M."/>
            <person name="Schmutz J."/>
            <person name="Jabbour D."/>
            <person name="Luo H."/>
            <person name="Baker S.E."/>
            <person name="Pisabarro A.G."/>
            <person name="Walton J.D."/>
            <person name="Blanchette R.A."/>
            <person name="Henrissat B."/>
            <person name="Martin F."/>
            <person name="Cullen D."/>
            <person name="Hibbett D.S."/>
            <person name="Grigoriev I.V."/>
        </authorList>
    </citation>
    <scope>NUCLEOTIDE SEQUENCE [LARGE SCALE GENOMIC DNA]</scope>
    <source>
        <strain evidence="9">CBS 339.88</strain>
    </source>
</reference>
<evidence type="ECO:0000256" key="6">
    <source>
        <dbReference type="SAM" id="MobiDB-lite"/>
    </source>
</evidence>
<keyword evidence="4" id="KW-0862">Zinc</keyword>
<dbReference type="EMBL" id="KL142391">
    <property type="protein sequence ID" value="KDR71834.1"/>
    <property type="molecule type" value="Genomic_DNA"/>
</dbReference>
<evidence type="ECO:0000313" key="9">
    <source>
        <dbReference type="Proteomes" id="UP000027222"/>
    </source>
</evidence>
<dbReference type="SMART" id="SM00355">
    <property type="entry name" value="ZnF_C2H2"/>
    <property type="match status" value="2"/>
</dbReference>
<dbReference type="PANTHER" id="PTHR23235">
    <property type="entry name" value="KRUEPPEL-LIKE TRANSCRIPTION FACTOR"/>
    <property type="match status" value="1"/>
</dbReference>
<feature type="region of interest" description="Disordered" evidence="6">
    <location>
        <begin position="1"/>
        <end position="142"/>
    </location>
</feature>
<dbReference type="GO" id="GO:0008270">
    <property type="term" value="F:zinc ion binding"/>
    <property type="evidence" value="ECO:0007669"/>
    <property type="project" value="UniProtKB-KW"/>
</dbReference>
<dbReference type="PANTHER" id="PTHR23235:SF120">
    <property type="entry name" value="KRUPPEL-LIKE FACTOR 15"/>
    <property type="match status" value="1"/>
</dbReference>
<evidence type="ECO:0000256" key="5">
    <source>
        <dbReference type="PROSITE-ProRule" id="PRU00042"/>
    </source>
</evidence>
<keyword evidence="3 5" id="KW-0863">Zinc-finger</keyword>
<name>A0A067SVV7_GALM3</name>
<dbReference type="STRING" id="685588.A0A067SVV7"/>
<dbReference type="FunFam" id="3.30.160.60:FF:000100">
    <property type="entry name" value="Zinc finger 45-like"/>
    <property type="match status" value="1"/>
</dbReference>
<organism evidence="8 9">
    <name type="scientific">Galerina marginata (strain CBS 339.88)</name>
    <dbReference type="NCBI Taxonomy" id="685588"/>
    <lineage>
        <taxon>Eukaryota</taxon>
        <taxon>Fungi</taxon>
        <taxon>Dikarya</taxon>
        <taxon>Basidiomycota</taxon>
        <taxon>Agaricomycotina</taxon>
        <taxon>Agaricomycetes</taxon>
        <taxon>Agaricomycetidae</taxon>
        <taxon>Agaricales</taxon>
        <taxon>Agaricineae</taxon>
        <taxon>Strophariaceae</taxon>
        <taxon>Galerina</taxon>
    </lineage>
</organism>
<evidence type="ECO:0000256" key="4">
    <source>
        <dbReference type="ARBA" id="ARBA00022833"/>
    </source>
</evidence>
<dbReference type="Pfam" id="PF00096">
    <property type="entry name" value="zf-C2H2"/>
    <property type="match status" value="2"/>
</dbReference>
<feature type="compositionally biased region" description="Low complexity" evidence="6">
    <location>
        <begin position="97"/>
        <end position="108"/>
    </location>
</feature>
<dbReference type="Proteomes" id="UP000027222">
    <property type="component" value="Unassembled WGS sequence"/>
</dbReference>
<feature type="region of interest" description="Disordered" evidence="6">
    <location>
        <begin position="248"/>
        <end position="280"/>
    </location>
</feature>
<protein>
    <recommendedName>
        <fullName evidence="7">C2H2-type domain-containing protein</fullName>
    </recommendedName>
</protein>
<dbReference type="PROSITE" id="PS00028">
    <property type="entry name" value="ZINC_FINGER_C2H2_1"/>
    <property type="match status" value="2"/>
</dbReference>
<accession>A0A067SVV7</accession>
<keyword evidence="2" id="KW-0677">Repeat</keyword>
<dbReference type="PROSITE" id="PS50157">
    <property type="entry name" value="ZINC_FINGER_C2H2_2"/>
    <property type="match status" value="2"/>
</dbReference>
<evidence type="ECO:0000256" key="1">
    <source>
        <dbReference type="ARBA" id="ARBA00022723"/>
    </source>
</evidence>
<keyword evidence="9" id="KW-1185">Reference proteome</keyword>